<dbReference type="GeneID" id="93379648"/>
<accession>A0A0U1APM3</accession>
<protein>
    <submittedName>
        <fullName evidence="1">Uncharacterized protein</fullName>
    </submittedName>
</protein>
<dbReference type="PATRIC" id="fig|36809.44.peg.2568"/>
<sequence length="45" mass="5098">MTTTFNAVRRIWIRHRLTPQERANLQLAYSPLAVVSASLGAHPPR</sequence>
<evidence type="ECO:0000313" key="1">
    <source>
        <dbReference type="EMBL" id="CPV35061.1"/>
    </source>
</evidence>
<evidence type="ECO:0000313" key="2">
    <source>
        <dbReference type="Proteomes" id="UP000045782"/>
    </source>
</evidence>
<dbReference type="Proteomes" id="UP000045782">
    <property type="component" value="Unassembled WGS sequence"/>
</dbReference>
<organism evidence="1 2">
    <name type="scientific">Mycobacteroides abscessus</name>
    <dbReference type="NCBI Taxonomy" id="36809"/>
    <lineage>
        <taxon>Bacteria</taxon>
        <taxon>Bacillati</taxon>
        <taxon>Actinomycetota</taxon>
        <taxon>Actinomycetes</taxon>
        <taxon>Mycobacteriales</taxon>
        <taxon>Mycobacteriaceae</taxon>
        <taxon>Mycobacteroides</taxon>
    </lineage>
</organism>
<dbReference type="RefSeq" id="WP_005057867.1">
    <property type="nucleotide sequence ID" value="NZ_AP022621.1"/>
</dbReference>
<gene>
    <name evidence="1" type="ORF">ERS075579_00631</name>
</gene>
<proteinExistence type="predicted"/>
<dbReference type="EMBL" id="CSWP01000001">
    <property type="protein sequence ID" value="CPV35061.1"/>
    <property type="molecule type" value="Genomic_DNA"/>
</dbReference>
<dbReference type="AlphaFoldDB" id="A0A0U1APM3"/>
<name>A0A0U1APM3_9MYCO</name>
<reference evidence="1 2" key="1">
    <citation type="submission" date="2015-03" db="EMBL/GenBank/DDBJ databases">
        <authorList>
            <person name="Murphy D."/>
        </authorList>
    </citation>
    <scope>NUCLEOTIDE SEQUENCE [LARGE SCALE GENOMIC DNA]</scope>
    <source>
        <strain evidence="1 2">PAP088</strain>
    </source>
</reference>